<dbReference type="OrthoDB" id="3269774at2759"/>
<evidence type="ECO:0000313" key="3">
    <source>
        <dbReference type="Proteomes" id="UP000757232"/>
    </source>
</evidence>
<reference evidence="2" key="1">
    <citation type="submission" date="2016-06" db="EMBL/GenBank/DDBJ databases">
        <title>Draft Genome sequence of the fungus Inonotus baumii.</title>
        <authorList>
            <person name="Zhu H."/>
            <person name="Lin W."/>
        </authorList>
    </citation>
    <scope>NUCLEOTIDE SEQUENCE</scope>
    <source>
        <strain evidence="2">821</strain>
    </source>
</reference>
<dbReference type="EMBL" id="LNZH02000168">
    <property type="protein sequence ID" value="OCB88840.1"/>
    <property type="molecule type" value="Genomic_DNA"/>
</dbReference>
<feature type="compositionally biased region" description="Basic and acidic residues" evidence="1">
    <location>
        <begin position="97"/>
        <end position="106"/>
    </location>
</feature>
<accession>A0A9Q5HZD8</accession>
<feature type="region of interest" description="Disordered" evidence="1">
    <location>
        <begin position="1"/>
        <end position="61"/>
    </location>
</feature>
<proteinExistence type="predicted"/>
<evidence type="ECO:0000256" key="1">
    <source>
        <dbReference type="SAM" id="MobiDB-lite"/>
    </source>
</evidence>
<dbReference type="AlphaFoldDB" id="A0A9Q5HZD8"/>
<dbReference type="Proteomes" id="UP000757232">
    <property type="component" value="Unassembled WGS sequence"/>
</dbReference>
<comment type="caution">
    <text evidence="2">The sequence shown here is derived from an EMBL/GenBank/DDBJ whole genome shotgun (WGS) entry which is preliminary data.</text>
</comment>
<evidence type="ECO:0000313" key="2">
    <source>
        <dbReference type="EMBL" id="OCB88840.1"/>
    </source>
</evidence>
<keyword evidence="3" id="KW-1185">Reference proteome</keyword>
<gene>
    <name evidence="2" type="ORF">A7U60_g3935</name>
</gene>
<feature type="region of interest" description="Disordered" evidence="1">
    <location>
        <begin position="212"/>
        <end position="307"/>
    </location>
</feature>
<feature type="compositionally biased region" description="Pro residues" evidence="1">
    <location>
        <begin position="168"/>
        <end position="180"/>
    </location>
</feature>
<feature type="compositionally biased region" description="Low complexity" evidence="1">
    <location>
        <begin position="32"/>
        <end position="41"/>
    </location>
</feature>
<sequence>MDYSRSYSPVPPPCPSPQLMPQPLPTPPVYARRPSLTPSSSSRERIPPPKLRMKPSAAASTESLVFSLKDAIVAGSPSRRRFSEHANFRDPSSSQDTLDRRPRTTEVYRPTVLGPSPTSPSYKRKHRQSDSSTQASDNSFSPSSPPSRSLARKRTRSPSGAPLTPRSDTPPPVPPLPPLPSKREGRSTSMFSKKTPAIRIPELGLGLDEKLRSPLSPLLSGVQFRRRENHSKGPEPEASSFLHISPSKKQAKRQAELGRSSLGEREPLSANMVRSTHSLPDMKTAKRRSSPSFTSRILRLGTQHLVH</sequence>
<feature type="compositionally biased region" description="Pro residues" evidence="1">
    <location>
        <begin position="9"/>
        <end position="28"/>
    </location>
</feature>
<feature type="compositionally biased region" description="Low complexity" evidence="1">
    <location>
        <begin position="136"/>
        <end position="149"/>
    </location>
</feature>
<protein>
    <submittedName>
        <fullName evidence="2">Uncharacterized protein</fullName>
    </submittedName>
</protein>
<feature type="region of interest" description="Disordered" evidence="1">
    <location>
        <begin position="77"/>
        <end position="199"/>
    </location>
</feature>
<organism evidence="2 3">
    <name type="scientific">Sanghuangporus baumii</name>
    <name type="common">Phellinus baumii</name>
    <dbReference type="NCBI Taxonomy" id="108892"/>
    <lineage>
        <taxon>Eukaryota</taxon>
        <taxon>Fungi</taxon>
        <taxon>Dikarya</taxon>
        <taxon>Basidiomycota</taxon>
        <taxon>Agaricomycotina</taxon>
        <taxon>Agaricomycetes</taxon>
        <taxon>Hymenochaetales</taxon>
        <taxon>Hymenochaetaceae</taxon>
        <taxon>Sanghuangporus</taxon>
    </lineage>
</organism>
<name>A0A9Q5HZD8_SANBA</name>